<keyword evidence="1" id="KW-1133">Transmembrane helix</keyword>
<feature type="transmembrane region" description="Helical" evidence="1">
    <location>
        <begin position="128"/>
        <end position="154"/>
    </location>
</feature>
<evidence type="ECO:0000313" key="3">
    <source>
        <dbReference type="Proteomes" id="UP000252731"/>
    </source>
</evidence>
<keyword evidence="1" id="KW-0472">Membrane</keyword>
<dbReference type="RefSeq" id="WP_113884758.1">
    <property type="nucleotide sequence ID" value="NZ_QNSF01000013.1"/>
</dbReference>
<feature type="transmembrane region" description="Helical" evidence="1">
    <location>
        <begin position="36"/>
        <end position="54"/>
    </location>
</feature>
<dbReference type="OrthoDB" id="2591789at2"/>
<comment type="caution">
    <text evidence="2">The sequence shown here is derived from an EMBL/GenBank/DDBJ whole genome shotgun (WGS) entry which is preliminary data.</text>
</comment>
<protein>
    <submittedName>
        <fullName evidence="2">Uncharacterized protein</fullName>
    </submittedName>
</protein>
<name>A0A366JLX2_CYTFI</name>
<proteinExistence type="predicted"/>
<keyword evidence="3" id="KW-1185">Reference proteome</keyword>
<accession>A0A366JLX2</accession>
<dbReference type="AlphaFoldDB" id="A0A366JLX2"/>
<dbReference type="Proteomes" id="UP000252731">
    <property type="component" value="Unassembled WGS sequence"/>
</dbReference>
<evidence type="ECO:0000313" key="2">
    <source>
        <dbReference type="EMBL" id="RBP88726.1"/>
    </source>
</evidence>
<feature type="transmembrane region" description="Helical" evidence="1">
    <location>
        <begin position="98"/>
        <end position="116"/>
    </location>
</feature>
<feature type="transmembrane region" description="Helical" evidence="1">
    <location>
        <begin position="61"/>
        <end position="78"/>
    </location>
</feature>
<gene>
    <name evidence="2" type="ORF">DFO70_11350</name>
</gene>
<reference evidence="2 3" key="1">
    <citation type="submission" date="2018-06" db="EMBL/GenBank/DDBJ databases">
        <title>Freshwater and sediment microbial communities from various areas in North America, analyzing microbe dynamics in response to fracking.</title>
        <authorList>
            <person name="Lamendella R."/>
        </authorList>
    </citation>
    <scope>NUCLEOTIDE SEQUENCE [LARGE SCALE GENOMIC DNA]</scope>
    <source>
        <strain evidence="2 3">14_TX</strain>
    </source>
</reference>
<organism evidence="2 3">
    <name type="scientific">Cytobacillus firmus</name>
    <name type="common">Bacillus firmus</name>
    <dbReference type="NCBI Taxonomy" id="1399"/>
    <lineage>
        <taxon>Bacteria</taxon>
        <taxon>Bacillati</taxon>
        <taxon>Bacillota</taxon>
        <taxon>Bacilli</taxon>
        <taxon>Bacillales</taxon>
        <taxon>Bacillaceae</taxon>
        <taxon>Cytobacillus</taxon>
    </lineage>
</organism>
<sequence length="194" mass="23031">MEENRIKEFDHIVKMGKEGQKALNHYWVEYSIYTSFEYWFMVMLFIIPLIVLFFKIDKRKIFFMGFYGYSIHMLFGYIDLYNKNSGLLNYPFPMIPMVPGLSLDSSFVPVTFMLVYQWTLNHKKNYYVYTVLTAGVLAFVFKPLLIGLGLFRLYGSTNNFFLFVCYLIVIILAKVITNVFLWTESKFNNHNHSN</sequence>
<evidence type="ECO:0000256" key="1">
    <source>
        <dbReference type="SAM" id="Phobius"/>
    </source>
</evidence>
<feature type="transmembrane region" description="Helical" evidence="1">
    <location>
        <begin position="160"/>
        <end position="182"/>
    </location>
</feature>
<keyword evidence="1" id="KW-0812">Transmembrane</keyword>
<dbReference type="EMBL" id="QNSF01000013">
    <property type="protein sequence ID" value="RBP88726.1"/>
    <property type="molecule type" value="Genomic_DNA"/>
</dbReference>